<feature type="region of interest" description="Disordered" evidence="1">
    <location>
        <begin position="1"/>
        <end position="57"/>
    </location>
</feature>
<evidence type="ECO:0000256" key="1">
    <source>
        <dbReference type="SAM" id="MobiDB-lite"/>
    </source>
</evidence>
<dbReference type="GeneID" id="19302924"/>
<dbReference type="KEGG" id="gtr:GLOTRDRAFT_134137"/>
<keyword evidence="3" id="KW-1185">Reference proteome</keyword>
<dbReference type="Proteomes" id="UP000030669">
    <property type="component" value="Unassembled WGS sequence"/>
</dbReference>
<protein>
    <submittedName>
        <fullName evidence="2">Uncharacterized protein</fullName>
    </submittedName>
</protein>
<feature type="compositionally biased region" description="Polar residues" evidence="1">
    <location>
        <begin position="1"/>
        <end position="11"/>
    </location>
</feature>
<name>S7PQY3_GLOTA</name>
<dbReference type="AlphaFoldDB" id="S7PQY3"/>
<evidence type="ECO:0000313" key="3">
    <source>
        <dbReference type="Proteomes" id="UP000030669"/>
    </source>
</evidence>
<dbReference type="RefSeq" id="XP_007871315.1">
    <property type="nucleotide sequence ID" value="XM_007873124.1"/>
</dbReference>
<sequence>MALTRNTASKKTASRRRGPPGIRDPAKHAAAATKAAVTALRRKDVPTTRQSAAPGAATPWEKNAIAQALRKPQRIDQVRRPNRTEFVRERAMAHLERIHRRAEELDKVPKTSKLPPCKYQGNERKEEAAKNLRASAPTFLVYANDRRDGICDFCKRSVKLTAAQMEHAEFLKRRKRVGRVILLLRPQVSSQVRKSGPHLKYSTVHWHHVSVAGCKRFVAKEDVPKSPGSIPLSKLKGLDVSGLDRQDIDSVMARIKRCHLNLEPEPVREEEDPERDIAFREKRASRDAYLRNRRELMEVKKAESEQLRKAQRRQEYEVRKAKRIAEVAAAGATASVEGGDLVPTQRA</sequence>
<accession>S7PQY3</accession>
<proteinExistence type="predicted"/>
<dbReference type="EMBL" id="KB469322">
    <property type="protein sequence ID" value="EPQ50231.1"/>
    <property type="molecule type" value="Genomic_DNA"/>
</dbReference>
<organism evidence="2 3">
    <name type="scientific">Gloeophyllum trabeum (strain ATCC 11539 / FP-39264 / Madison 617)</name>
    <name type="common">Brown rot fungus</name>
    <dbReference type="NCBI Taxonomy" id="670483"/>
    <lineage>
        <taxon>Eukaryota</taxon>
        <taxon>Fungi</taxon>
        <taxon>Dikarya</taxon>
        <taxon>Basidiomycota</taxon>
        <taxon>Agaricomycotina</taxon>
        <taxon>Agaricomycetes</taxon>
        <taxon>Gloeophyllales</taxon>
        <taxon>Gloeophyllaceae</taxon>
        <taxon>Gloeophyllum</taxon>
    </lineage>
</organism>
<gene>
    <name evidence="2" type="ORF">GLOTRDRAFT_134137</name>
</gene>
<feature type="compositionally biased region" description="Low complexity" evidence="1">
    <location>
        <begin position="28"/>
        <end position="39"/>
    </location>
</feature>
<reference evidence="2 3" key="1">
    <citation type="journal article" date="2012" name="Science">
        <title>The Paleozoic origin of enzymatic lignin decomposition reconstructed from 31 fungal genomes.</title>
        <authorList>
            <person name="Floudas D."/>
            <person name="Binder M."/>
            <person name="Riley R."/>
            <person name="Barry K."/>
            <person name="Blanchette R.A."/>
            <person name="Henrissat B."/>
            <person name="Martinez A.T."/>
            <person name="Otillar R."/>
            <person name="Spatafora J.W."/>
            <person name="Yadav J.S."/>
            <person name="Aerts A."/>
            <person name="Benoit I."/>
            <person name="Boyd A."/>
            <person name="Carlson A."/>
            <person name="Copeland A."/>
            <person name="Coutinho P.M."/>
            <person name="de Vries R.P."/>
            <person name="Ferreira P."/>
            <person name="Findley K."/>
            <person name="Foster B."/>
            <person name="Gaskell J."/>
            <person name="Glotzer D."/>
            <person name="Gorecki P."/>
            <person name="Heitman J."/>
            <person name="Hesse C."/>
            <person name="Hori C."/>
            <person name="Igarashi K."/>
            <person name="Jurgens J.A."/>
            <person name="Kallen N."/>
            <person name="Kersten P."/>
            <person name="Kohler A."/>
            <person name="Kuees U."/>
            <person name="Kumar T.K.A."/>
            <person name="Kuo A."/>
            <person name="LaButti K."/>
            <person name="Larrondo L.F."/>
            <person name="Lindquist E."/>
            <person name="Ling A."/>
            <person name="Lombard V."/>
            <person name="Lucas S."/>
            <person name="Lundell T."/>
            <person name="Martin R."/>
            <person name="McLaughlin D.J."/>
            <person name="Morgenstern I."/>
            <person name="Morin E."/>
            <person name="Murat C."/>
            <person name="Nagy L.G."/>
            <person name="Nolan M."/>
            <person name="Ohm R.A."/>
            <person name="Patyshakuliyeva A."/>
            <person name="Rokas A."/>
            <person name="Ruiz-Duenas F.J."/>
            <person name="Sabat G."/>
            <person name="Salamov A."/>
            <person name="Samejima M."/>
            <person name="Schmutz J."/>
            <person name="Slot J.C."/>
            <person name="St John F."/>
            <person name="Stenlid J."/>
            <person name="Sun H."/>
            <person name="Sun S."/>
            <person name="Syed K."/>
            <person name="Tsang A."/>
            <person name="Wiebenga A."/>
            <person name="Young D."/>
            <person name="Pisabarro A."/>
            <person name="Eastwood D.C."/>
            <person name="Martin F."/>
            <person name="Cullen D."/>
            <person name="Grigoriev I.V."/>
            <person name="Hibbett D.S."/>
        </authorList>
    </citation>
    <scope>NUCLEOTIDE SEQUENCE [LARGE SCALE GENOMIC DNA]</scope>
    <source>
        <strain evidence="2 3">ATCC 11539</strain>
    </source>
</reference>
<dbReference type="HOGENOM" id="CLU_799385_0_0_1"/>
<evidence type="ECO:0000313" key="2">
    <source>
        <dbReference type="EMBL" id="EPQ50231.1"/>
    </source>
</evidence>